<sequence length="410" mass="43987">MSDKPTAVRVYLARVRTALADLPASEIEEILEDVRPHLAELEAELGEGARVEALIERLGTPESYAAELRASGGYPPPAEGATQVLATTKNPSLAKPRIAFWGLVLCAVALALFAFAAAVSVEPTALLGAVLFLPVFLVSLFLLLRGGIEPVLALPEVVWLRETLAKGRRQEDSGKALSYLASLKPAWWILCAIVLVAFGLLLMLRSRSAVLLLPFLLVAGGAAVWAGPRLRGDRRLLWVAVPISAFVIGGILGGFGAAVDLISHRNSYSSSPSYYPSSSDRYGNDQLTYGSNEIENVYAFDADGKPLTEFYLYDEQGRPLTLTRYGCERSSGTKEKIGEDNRFPRPKIEQGVTDDQGNYNGYNGYRSSCREDAGVPFSAAIPKVTAPPTTPTSQSAPTSSSAPATPTPTK</sequence>
<dbReference type="KEGG" id="amog:QRX60_01685"/>
<feature type="transmembrane region" description="Helical" evidence="2">
    <location>
        <begin position="98"/>
        <end position="119"/>
    </location>
</feature>
<reference evidence="3 4" key="1">
    <citation type="submission" date="2023-06" db="EMBL/GenBank/DDBJ databases">
        <authorList>
            <person name="Oyuntsetseg B."/>
            <person name="Kim S.B."/>
        </authorList>
    </citation>
    <scope>NUCLEOTIDE SEQUENCE [LARGE SCALE GENOMIC DNA]</scope>
    <source>
        <strain evidence="3 4">4-36</strain>
    </source>
</reference>
<keyword evidence="2" id="KW-1133">Transmembrane helix</keyword>
<evidence type="ECO:0008006" key="5">
    <source>
        <dbReference type="Google" id="ProtNLM"/>
    </source>
</evidence>
<evidence type="ECO:0000313" key="3">
    <source>
        <dbReference type="EMBL" id="WIY02610.1"/>
    </source>
</evidence>
<feature type="compositionally biased region" description="Low complexity" evidence="1">
    <location>
        <begin position="391"/>
        <end position="404"/>
    </location>
</feature>
<feature type="transmembrane region" description="Helical" evidence="2">
    <location>
        <begin position="236"/>
        <end position="259"/>
    </location>
</feature>
<dbReference type="EMBL" id="CP127295">
    <property type="protein sequence ID" value="WIY02610.1"/>
    <property type="molecule type" value="Genomic_DNA"/>
</dbReference>
<keyword evidence="2" id="KW-0472">Membrane</keyword>
<feature type="region of interest" description="Disordered" evidence="1">
    <location>
        <begin position="331"/>
        <end position="363"/>
    </location>
</feature>
<dbReference type="Proteomes" id="UP001239397">
    <property type="component" value="Chromosome"/>
</dbReference>
<dbReference type="AlphaFoldDB" id="A0A9Y2NLT6"/>
<dbReference type="RefSeq" id="WP_285999024.1">
    <property type="nucleotide sequence ID" value="NZ_CP127295.1"/>
</dbReference>
<dbReference type="Pfam" id="PF22564">
    <property type="entry name" value="HAAS"/>
    <property type="match status" value="1"/>
</dbReference>
<keyword evidence="2" id="KW-0812">Transmembrane</keyword>
<protein>
    <recommendedName>
        <fullName evidence="5">Proline-rich protein</fullName>
    </recommendedName>
</protein>
<gene>
    <name evidence="3" type="ORF">QRX60_01685</name>
</gene>
<keyword evidence="4" id="KW-1185">Reference proteome</keyword>
<feature type="transmembrane region" description="Helical" evidence="2">
    <location>
        <begin position="125"/>
        <end position="144"/>
    </location>
</feature>
<feature type="transmembrane region" description="Helical" evidence="2">
    <location>
        <begin position="210"/>
        <end position="227"/>
    </location>
</feature>
<feature type="region of interest" description="Disordered" evidence="1">
    <location>
        <begin position="380"/>
        <end position="410"/>
    </location>
</feature>
<proteinExistence type="predicted"/>
<name>A0A9Y2NLT6_9PSEU</name>
<feature type="transmembrane region" description="Helical" evidence="2">
    <location>
        <begin position="185"/>
        <end position="204"/>
    </location>
</feature>
<feature type="compositionally biased region" description="Basic and acidic residues" evidence="1">
    <location>
        <begin position="331"/>
        <end position="348"/>
    </location>
</feature>
<evidence type="ECO:0000313" key="4">
    <source>
        <dbReference type="Proteomes" id="UP001239397"/>
    </source>
</evidence>
<evidence type="ECO:0000256" key="1">
    <source>
        <dbReference type="SAM" id="MobiDB-lite"/>
    </source>
</evidence>
<organism evidence="3 4">
    <name type="scientific">Amycolatopsis mongoliensis</name>
    <dbReference type="NCBI Taxonomy" id="715475"/>
    <lineage>
        <taxon>Bacteria</taxon>
        <taxon>Bacillati</taxon>
        <taxon>Actinomycetota</taxon>
        <taxon>Actinomycetes</taxon>
        <taxon>Pseudonocardiales</taxon>
        <taxon>Pseudonocardiaceae</taxon>
        <taxon>Amycolatopsis</taxon>
    </lineage>
</organism>
<accession>A0A9Y2NLT6</accession>
<evidence type="ECO:0000256" key="2">
    <source>
        <dbReference type="SAM" id="Phobius"/>
    </source>
</evidence>